<keyword evidence="2" id="KW-1185">Reference proteome</keyword>
<evidence type="ECO:0000313" key="1">
    <source>
        <dbReference type="EMBL" id="KAF0683739.1"/>
    </source>
</evidence>
<organism evidence="1 2">
    <name type="scientific">Aphis craccivora</name>
    <name type="common">Cowpea aphid</name>
    <dbReference type="NCBI Taxonomy" id="307492"/>
    <lineage>
        <taxon>Eukaryota</taxon>
        <taxon>Metazoa</taxon>
        <taxon>Ecdysozoa</taxon>
        <taxon>Arthropoda</taxon>
        <taxon>Hexapoda</taxon>
        <taxon>Insecta</taxon>
        <taxon>Pterygota</taxon>
        <taxon>Neoptera</taxon>
        <taxon>Paraneoptera</taxon>
        <taxon>Hemiptera</taxon>
        <taxon>Sternorrhyncha</taxon>
        <taxon>Aphidomorpha</taxon>
        <taxon>Aphidoidea</taxon>
        <taxon>Aphididae</taxon>
        <taxon>Aphidini</taxon>
        <taxon>Aphis</taxon>
        <taxon>Aphis</taxon>
    </lineage>
</organism>
<dbReference type="EMBL" id="VUJU01017343">
    <property type="protein sequence ID" value="KAF0683739.1"/>
    <property type="molecule type" value="Genomic_DNA"/>
</dbReference>
<dbReference type="OrthoDB" id="6619655at2759"/>
<evidence type="ECO:0000313" key="2">
    <source>
        <dbReference type="Proteomes" id="UP000478052"/>
    </source>
</evidence>
<reference evidence="1 2" key="1">
    <citation type="submission" date="2019-08" db="EMBL/GenBank/DDBJ databases">
        <title>Whole genome of Aphis craccivora.</title>
        <authorList>
            <person name="Voronova N.V."/>
            <person name="Shulinski R.S."/>
            <person name="Bandarenka Y.V."/>
            <person name="Zhorov D.G."/>
            <person name="Warner D."/>
        </authorList>
    </citation>
    <scope>NUCLEOTIDE SEQUENCE [LARGE SCALE GENOMIC DNA]</scope>
    <source>
        <strain evidence="1">180601</strain>
        <tissue evidence="1">Whole Body</tissue>
    </source>
</reference>
<comment type="caution">
    <text evidence="1">The sequence shown here is derived from an EMBL/GenBank/DDBJ whole genome shotgun (WGS) entry which is preliminary data.</text>
</comment>
<gene>
    <name evidence="1" type="ORF">FWK35_00034736</name>
</gene>
<accession>A0A6G0VK41</accession>
<name>A0A6G0VK41_APHCR</name>
<dbReference type="AlphaFoldDB" id="A0A6G0VK41"/>
<sequence length="135" mass="14892">MYTITLNGNSSELSSDIFPSIEVEHTAQICLLSLLTNNSIPTLILAITYPSMDGKISIPTGTYELEDLESVINKLKPEYITFFELKSDINTLKCKISCSHEIDFSIENSIATLLGFKNVVYTTGSINESENTSVT</sequence>
<proteinExistence type="predicted"/>
<dbReference type="Proteomes" id="UP000478052">
    <property type="component" value="Unassembled WGS sequence"/>
</dbReference>
<protein>
    <submittedName>
        <fullName evidence="1">Uncharacterized protein</fullName>
    </submittedName>
</protein>